<sequence>MSSFWDSEELLGKLPKNSREEIHIKQVVKNGKEYLDIRTFWYDPADDTYKPSQKGVTIPFEVIAELKSIIQNIKE</sequence>
<dbReference type="Gene3D" id="2.30.31.10">
    <property type="entry name" value="Transcriptional Coactivator Pc4, Chain A"/>
    <property type="match status" value="1"/>
</dbReference>
<dbReference type="GO" id="GO:0006355">
    <property type="term" value="P:regulation of DNA-templated transcription"/>
    <property type="evidence" value="ECO:0007669"/>
    <property type="project" value="InterPro"/>
</dbReference>
<evidence type="ECO:0000259" key="1">
    <source>
        <dbReference type="Pfam" id="PF02229"/>
    </source>
</evidence>
<dbReference type="Pfam" id="PF02229">
    <property type="entry name" value="PC4"/>
    <property type="match status" value="1"/>
</dbReference>
<accession>A0A1B1YMW4</accession>
<reference evidence="2 3" key="1">
    <citation type="submission" date="2016-02" db="EMBL/GenBank/DDBJ databases">
        <title>Comparison of Clostridium stercorarium subspecies using comparative genomics and transcriptomics.</title>
        <authorList>
            <person name="Schellenberg J."/>
            <person name="Thallinger G."/>
            <person name="Levin D.B."/>
            <person name="Zhang X."/>
            <person name="Alvare G."/>
            <person name="Fristensky B."/>
            <person name="Sparling R."/>
        </authorList>
    </citation>
    <scope>NUCLEOTIDE SEQUENCE [LARGE SCALE GENOMIC DNA]</scope>
    <source>
        <strain evidence="2 3">DSM 9219</strain>
    </source>
</reference>
<feature type="domain" description="Transcriptional coactivator p15 (PC4) C-terminal" evidence="1">
    <location>
        <begin position="30"/>
        <end position="69"/>
    </location>
</feature>
<dbReference type="EMBL" id="CP014673">
    <property type="protein sequence ID" value="ANX02125.1"/>
    <property type="molecule type" value="Genomic_DNA"/>
</dbReference>
<dbReference type="InterPro" id="IPR003173">
    <property type="entry name" value="PC4_C"/>
</dbReference>
<dbReference type="AlphaFoldDB" id="A0A1B1YMW4"/>
<gene>
    <name evidence="2" type="ORF">CSTERLE_11380</name>
</gene>
<evidence type="ECO:0000313" key="2">
    <source>
        <dbReference type="EMBL" id="ANX02125.1"/>
    </source>
</evidence>
<evidence type="ECO:0000313" key="3">
    <source>
        <dbReference type="Proteomes" id="UP000092931"/>
    </source>
</evidence>
<organism evidence="2 3">
    <name type="scientific">Thermoclostridium stercorarium subsp. leptospartum DSM 9219</name>
    <dbReference type="NCBI Taxonomy" id="1346611"/>
    <lineage>
        <taxon>Bacteria</taxon>
        <taxon>Bacillati</taxon>
        <taxon>Bacillota</taxon>
        <taxon>Clostridia</taxon>
        <taxon>Eubacteriales</taxon>
        <taxon>Oscillospiraceae</taxon>
        <taxon>Thermoclostridium</taxon>
    </lineage>
</organism>
<name>A0A1B1YMW4_THEST</name>
<dbReference type="GO" id="GO:0003677">
    <property type="term" value="F:DNA binding"/>
    <property type="evidence" value="ECO:0007669"/>
    <property type="project" value="InterPro"/>
</dbReference>
<dbReference type="RefSeq" id="WP_015359903.1">
    <property type="nucleotide sequence ID" value="NZ_CP014673.1"/>
</dbReference>
<dbReference type="SUPFAM" id="SSF54447">
    <property type="entry name" value="ssDNA-binding transcriptional regulator domain"/>
    <property type="match status" value="1"/>
</dbReference>
<protein>
    <submittedName>
        <fullName evidence="2">Transcriptional coactivator p15</fullName>
    </submittedName>
</protein>
<dbReference type="Proteomes" id="UP000092931">
    <property type="component" value="Chromosome"/>
</dbReference>
<proteinExistence type="predicted"/>
<dbReference type="InterPro" id="IPR009044">
    <property type="entry name" value="ssDNA-bd_transcriptional_reg"/>
</dbReference>